<dbReference type="Proteomes" id="UP000799302">
    <property type="component" value="Unassembled WGS sequence"/>
</dbReference>
<feature type="compositionally biased region" description="Basic and acidic residues" evidence="1">
    <location>
        <begin position="220"/>
        <end position="230"/>
    </location>
</feature>
<evidence type="ECO:0000259" key="2">
    <source>
        <dbReference type="Pfam" id="PF13926"/>
    </source>
</evidence>
<proteinExistence type="predicted"/>
<dbReference type="EMBL" id="MU004238">
    <property type="protein sequence ID" value="KAF2666693.1"/>
    <property type="molecule type" value="Genomic_DNA"/>
</dbReference>
<feature type="compositionally biased region" description="Acidic residues" evidence="1">
    <location>
        <begin position="183"/>
        <end position="192"/>
    </location>
</feature>
<sequence length="569" mass="65131">MVSTRKSSKKLKQTKLDFSNNSSSPSAPKKAPKRSAAKQSTLKSFLPSRGKKQSHIVVSSDSDTIQGIDTSDDEVSVKKPPIVPSRNGKRTTFQVDESSDSDDSVPVAPPSVKRARHQKQATPRRELIVESEESEDFPPVKSSGRLRRRQVTPEAESVDEDDDEEEDSDVGTPQPRKRKLDDREEEDLAEDMDFLRSSPPAIMSSVKKKSRQSEQQEALADLKRIRDSRNTQRPKKKQTVILDSDEEEEIMVTSSRAVKANTPDFIVDDDDEIEEEEDDEDDEPTARDLFQENEEDEDFIADDEDLEDGDLIGVPTNDETPIMFTKWATAKPKELFQFAVEYLVQKKINPGFNKDKEIYILTWKKLDDEVTGLAGSKFSSSVWNRDFTFALQARPQMDTLIAGQNVFRDCQACNRSNHTATYEVRFHGRPYDPHTLEDVEQEYDDDDSDEETDGRETRDRHGNVLAEEDRTYALGNHCYGNASVGHTLKHWRYSLMEWVFDHLKETGVLAPEKIVERDSWKTSKREKLVYSIIAQWTEKGTIHNLYKSYKAQVDTARESKDKYSRGNWN</sequence>
<evidence type="ECO:0000313" key="4">
    <source>
        <dbReference type="Proteomes" id="UP000799302"/>
    </source>
</evidence>
<organism evidence="3 4">
    <name type="scientific">Microthyrium microscopicum</name>
    <dbReference type="NCBI Taxonomy" id="703497"/>
    <lineage>
        <taxon>Eukaryota</taxon>
        <taxon>Fungi</taxon>
        <taxon>Dikarya</taxon>
        <taxon>Ascomycota</taxon>
        <taxon>Pezizomycotina</taxon>
        <taxon>Dothideomycetes</taxon>
        <taxon>Dothideomycetes incertae sedis</taxon>
        <taxon>Microthyriales</taxon>
        <taxon>Microthyriaceae</taxon>
        <taxon>Microthyrium</taxon>
    </lineage>
</organism>
<evidence type="ECO:0000256" key="1">
    <source>
        <dbReference type="SAM" id="MobiDB-lite"/>
    </source>
</evidence>
<feature type="region of interest" description="Disordered" evidence="1">
    <location>
        <begin position="431"/>
        <end position="462"/>
    </location>
</feature>
<dbReference type="Pfam" id="PF13926">
    <property type="entry name" value="DUF4211"/>
    <property type="match status" value="1"/>
</dbReference>
<accession>A0A6A6U5Y3</accession>
<dbReference type="OrthoDB" id="21499at2759"/>
<feature type="region of interest" description="Disordered" evidence="1">
    <location>
        <begin position="265"/>
        <end position="295"/>
    </location>
</feature>
<dbReference type="PANTHER" id="PTHR14689:SF0">
    <property type="entry name" value="COILED-COIL DOMAIN-CONTAINING PROTEIN 82"/>
    <property type="match status" value="1"/>
</dbReference>
<dbReference type="InterPro" id="IPR025451">
    <property type="entry name" value="DUF4211"/>
</dbReference>
<gene>
    <name evidence="3" type="ORF">BT63DRAFT_457649</name>
</gene>
<dbReference type="GO" id="GO:0005634">
    <property type="term" value="C:nucleus"/>
    <property type="evidence" value="ECO:0007669"/>
    <property type="project" value="TreeGrafter"/>
</dbReference>
<name>A0A6A6U5Y3_9PEZI</name>
<dbReference type="PANTHER" id="PTHR14689">
    <property type="entry name" value="PHORBOL-ESTER_DAG-TYPE DOMAIN-CONTAINING PROTEIN"/>
    <property type="match status" value="1"/>
</dbReference>
<feature type="domain" description="DUF4211" evidence="2">
    <location>
        <begin position="298"/>
        <end position="436"/>
    </location>
</feature>
<dbReference type="AlphaFoldDB" id="A0A6A6U5Y3"/>
<protein>
    <recommendedName>
        <fullName evidence="2">DUF4211 domain-containing protein</fullName>
    </recommendedName>
</protein>
<keyword evidence="4" id="KW-1185">Reference proteome</keyword>
<feature type="compositionally biased region" description="Acidic residues" evidence="1">
    <location>
        <begin position="266"/>
        <end position="283"/>
    </location>
</feature>
<feature type="compositionally biased region" description="Acidic residues" evidence="1">
    <location>
        <begin position="438"/>
        <end position="453"/>
    </location>
</feature>
<evidence type="ECO:0000313" key="3">
    <source>
        <dbReference type="EMBL" id="KAF2666693.1"/>
    </source>
</evidence>
<reference evidence="3" key="1">
    <citation type="journal article" date="2020" name="Stud. Mycol.">
        <title>101 Dothideomycetes genomes: a test case for predicting lifestyles and emergence of pathogens.</title>
        <authorList>
            <person name="Haridas S."/>
            <person name="Albert R."/>
            <person name="Binder M."/>
            <person name="Bloem J."/>
            <person name="Labutti K."/>
            <person name="Salamov A."/>
            <person name="Andreopoulos B."/>
            <person name="Baker S."/>
            <person name="Barry K."/>
            <person name="Bills G."/>
            <person name="Bluhm B."/>
            <person name="Cannon C."/>
            <person name="Castanera R."/>
            <person name="Culley D."/>
            <person name="Daum C."/>
            <person name="Ezra D."/>
            <person name="Gonzalez J."/>
            <person name="Henrissat B."/>
            <person name="Kuo A."/>
            <person name="Liang C."/>
            <person name="Lipzen A."/>
            <person name="Lutzoni F."/>
            <person name="Magnuson J."/>
            <person name="Mondo S."/>
            <person name="Nolan M."/>
            <person name="Ohm R."/>
            <person name="Pangilinan J."/>
            <person name="Park H.-J."/>
            <person name="Ramirez L."/>
            <person name="Alfaro M."/>
            <person name="Sun H."/>
            <person name="Tritt A."/>
            <person name="Yoshinaga Y."/>
            <person name="Zwiers L.-H."/>
            <person name="Turgeon B."/>
            <person name="Goodwin S."/>
            <person name="Spatafora J."/>
            <person name="Crous P."/>
            <person name="Grigoriev I."/>
        </authorList>
    </citation>
    <scope>NUCLEOTIDE SEQUENCE</scope>
    <source>
        <strain evidence="3">CBS 115976</strain>
    </source>
</reference>
<feature type="compositionally biased region" description="Basic residues" evidence="1">
    <location>
        <begin position="1"/>
        <end position="13"/>
    </location>
</feature>
<feature type="compositionally biased region" description="Acidic residues" evidence="1">
    <location>
        <begin position="156"/>
        <end position="169"/>
    </location>
</feature>
<feature type="region of interest" description="Disordered" evidence="1">
    <location>
        <begin position="1"/>
        <end position="239"/>
    </location>
</feature>
<feature type="compositionally biased region" description="Polar residues" evidence="1">
    <location>
        <begin position="56"/>
        <end position="69"/>
    </location>
</feature>